<dbReference type="Pfam" id="PF13966">
    <property type="entry name" value="zf-RVT"/>
    <property type="match status" value="1"/>
</dbReference>
<reference evidence="2" key="1">
    <citation type="submission" date="2020-06" db="EMBL/GenBank/DDBJ databases">
        <authorList>
            <person name="Li T."/>
            <person name="Hu X."/>
            <person name="Zhang T."/>
            <person name="Song X."/>
            <person name="Zhang H."/>
            <person name="Dai N."/>
            <person name="Sheng W."/>
            <person name="Hou X."/>
            <person name="Wei L."/>
        </authorList>
    </citation>
    <scope>NUCLEOTIDE SEQUENCE</scope>
    <source>
        <strain evidence="2">KEN1</strain>
        <tissue evidence="2">Leaf</tissue>
    </source>
</reference>
<protein>
    <recommendedName>
        <fullName evidence="1">Reverse transcriptase zinc-binding domain-containing protein</fullName>
    </recommendedName>
</protein>
<proteinExistence type="predicted"/>
<feature type="domain" description="Reverse transcriptase zinc-binding" evidence="1">
    <location>
        <begin position="113"/>
        <end position="193"/>
    </location>
</feature>
<gene>
    <name evidence="2" type="ORF">Slati_0229500</name>
</gene>
<accession>A0AAW2YCI9</accession>
<comment type="caution">
    <text evidence="2">The sequence shown here is derived from an EMBL/GenBank/DDBJ whole genome shotgun (WGS) entry which is preliminary data.</text>
</comment>
<reference evidence="2" key="2">
    <citation type="journal article" date="2024" name="Plant">
        <title>Genomic evolution and insights into agronomic trait innovations of Sesamum species.</title>
        <authorList>
            <person name="Miao H."/>
            <person name="Wang L."/>
            <person name="Qu L."/>
            <person name="Liu H."/>
            <person name="Sun Y."/>
            <person name="Le M."/>
            <person name="Wang Q."/>
            <person name="Wei S."/>
            <person name="Zheng Y."/>
            <person name="Lin W."/>
            <person name="Duan Y."/>
            <person name="Cao H."/>
            <person name="Xiong S."/>
            <person name="Wang X."/>
            <person name="Wei L."/>
            <person name="Li C."/>
            <person name="Ma Q."/>
            <person name="Ju M."/>
            <person name="Zhao R."/>
            <person name="Li G."/>
            <person name="Mu C."/>
            <person name="Tian Q."/>
            <person name="Mei H."/>
            <person name="Zhang T."/>
            <person name="Gao T."/>
            <person name="Zhang H."/>
        </authorList>
    </citation>
    <scope>NUCLEOTIDE SEQUENCE</scope>
    <source>
        <strain evidence="2">KEN1</strain>
    </source>
</reference>
<evidence type="ECO:0000259" key="1">
    <source>
        <dbReference type="Pfam" id="PF13966"/>
    </source>
</evidence>
<organism evidence="2">
    <name type="scientific">Sesamum latifolium</name>
    <dbReference type="NCBI Taxonomy" id="2727402"/>
    <lineage>
        <taxon>Eukaryota</taxon>
        <taxon>Viridiplantae</taxon>
        <taxon>Streptophyta</taxon>
        <taxon>Embryophyta</taxon>
        <taxon>Tracheophyta</taxon>
        <taxon>Spermatophyta</taxon>
        <taxon>Magnoliopsida</taxon>
        <taxon>eudicotyledons</taxon>
        <taxon>Gunneridae</taxon>
        <taxon>Pentapetalae</taxon>
        <taxon>asterids</taxon>
        <taxon>lamiids</taxon>
        <taxon>Lamiales</taxon>
        <taxon>Pedaliaceae</taxon>
        <taxon>Sesamum</taxon>
    </lineage>
</organism>
<dbReference type="EMBL" id="JACGWN010000001">
    <property type="protein sequence ID" value="KAL0463419.1"/>
    <property type="molecule type" value="Genomic_DNA"/>
</dbReference>
<evidence type="ECO:0000313" key="2">
    <source>
        <dbReference type="EMBL" id="KAL0463419.1"/>
    </source>
</evidence>
<dbReference type="AlphaFoldDB" id="A0AAW2YCI9"/>
<dbReference type="InterPro" id="IPR026960">
    <property type="entry name" value="RVT-Znf"/>
</dbReference>
<sequence length="279" mass="32086">MFSEAALGYNPSATWKSIMEAKFIINAGCRWQEGDGTNIRAWLDAWLPRPIHFCMVTPRLLNCEDITVNEFILPNSQAWDTAKLQAHFCDVDIACITVKTVYLVAEHEQQRSSAFLAESTNLHKKANWGFLWRTKLSGKLKYFAWHLGRRTLPVRINLHRHHLEVEDLCPICQSVAEIEEHIFLRCDFAHQCWVLADIQGHTHPSGATLQRIGYEMAVKCTSDEFTLALAIIWSIWAHPNKLIFEGFQQPPAAMVHFARAYLKKYKQSLLRLCPSLEQP</sequence>
<name>A0AAW2YCI9_9LAMI</name>